<dbReference type="AlphaFoldDB" id="A0A7Z7NAL1"/>
<sequence>MTGTVGEFLRVIDLAGVFGNAVLGGIVARELRMDPVGFVALAILSGLGGGLIRDTLLQHGAPIALTDYLYVITAVAGAVVAFLAPVHDRVWRLTFPVVDALALGCWAAAGAQKTLEVGLGWLAAVLLGTITAVGGGALRDLTVRRIPQIFGGNTLYATCAVAASLVVVFFTYSGHAPAGTVVGTGIGAALCLLARWRGWQLWQGLDWEYAIQRSPGKRWPRIKVRVNRRAAPSAEPPADGRSERT</sequence>
<evidence type="ECO:0000256" key="4">
    <source>
        <dbReference type="ARBA" id="ARBA00022692"/>
    </source>
</evidence>
<evidence type="ECO:0000313" key="9">
    <source>
        <dbReference type="EMBL" id="SOJ55009.1"/>
    </source>
</evidence>
<gene>
    <name evidence="9" type="ORF">MSIMFB_02499</name>
</gene>
<evidence type="ECO:0000256" key="7">
    <source>
        <dbReference type="SAM" id="Phobius"/>
    </source>
</evidence>
<evidence type="ECO:0000313" key="10">
    <source>
        <dbReference type="Proteomes" id="UP000554965"/>
    </source>
</evidence>
<evidence type="ECO:0000256" key="2">
    <source>
        <dbReference type="ARBA" id="ARBA00008193"/>
    </source>
</evidence>
<proteinExistence type="inferred from homology"/>
<dbReference type="EMBL" id="OCTY01000002">
    <property type="protein sequence ID" value="SOJ55009.1"/>
    <property type="molecule type" value="Genomic_DNA"/>
</dbReference>
<dbReference type="InterPro" id="IPR005115">
    <property type="entry name" value="Gly_transporter"/>
</dbReference>
<dbReference type="PANTHER" id="PTHR30506">
    <property type="entry name" value="INNER MEMBRANE PROTEIN"/>
    <property type="match status" value="1"/>
</dbReference>
<organism evidence="9 10">
    <name type="scientific">Mycobacterium simulans</name>
    <dbReference type="NCBI Taxonomy" id="627089"/>
    <lineage>
        <taxon>Bacteria</taxon>
        <taxon>Bacillati</taxon>
        <taxon>Actinomycetota</taxon>
        <taxon>Actinomycetes</taxon>
        <taxon>Mycobacteriales</taxon>
        <taxon>Mycobacteriaceae</taxon>
        <taxon>Mycobacterium</taxon>
    </lineage>
</organism>
<accession>A0A7Z7NAL1</accession>
<feature type="transmembrane region" description="Helical" evidence="7">
    <location>
        <begin position="36"/>
        <end position="56"/>
    </location>
</feature>
<feature type="transmembrane region" description="Helical" evidence="7">
    <location>
        <begin position="178"/>
        <end position="196"/>
    </location>
</feature>
<evidence type="ECO:0000256" key="5">
    <source>
        <dbReference type="ARBA" id="ARBA00022989"/>
    </source>
</evidence>
<feature type="transmembrane region" description="Helical" evidence="7">
    <location>
        <begin position="118"/>
        <end position="138"/>
    </location>
</feature>
<dbReference type="GO" id="GO:0005886">
    <property type="term" value="C:plasma membrane"/>
    <property type="evidence" value="ECO:0007669"/>
    <property type="project" value="UniProtKB-SubCell"/>
</dbReference>
<reference evidence="9 10" key="1">
    <citation type="submission" date="2017-10" db="EMBL/GenBank/DDBJ databases">
        <authorList>
            <consortium name="Urmite Genomes"/>
        </authorList>
    </citation>
    <scope>NUCLEOTIDE SEQUENCE [LARGE SCALE GENOMIC DNA]</scope>
    <source>
        <strain evidence="9 10">FB-527</strain>
    </source>
</reference>
<dbReference type="Pfam" id="PF03458">
    <property type="entry name" value="Gly_transporter"/>
    <property type="match status" value="2"/>
</dbReference>
<dbReference type="Proteomes" id="UP000554965">
    <property type="component" value="Unassembled WGS sequence"/>
</dbReference>
<comment type="caution">
    <text evidence="9">The sequence shown here is derived from an EMBL/GenBank/DDBJ whole genome shotgun (WGS) entry which is preliminary data.</text>
</comment>
<evidence type="ECO:0000256" key="3">
    <source>
        <dbReference type="ARBA" id="ARBA00022475"/>
    </source>
</evidence>
<feature type="transmembrane region" description="Helical" evidence="7">
    <location>
        <begin position="93"/>
        <end position="112"/>
    </location>
</feature>
<keyword evidence="10" id="KW-1185">Reference proteome</keyword>
<feature type="transmembrane region" description="Helical" evidence="7">
    <location>
        <begin position="150"/>
        <end position="172"/>
    </location>
</feature>
<comment type="similarity">
    <text evidence="2">Belongs to the UPF0126 family.</text>
</comment>
<keyword evidence="6 7" id="KW-0472">Membrane</keyword>
<dbReference type="PANTHER" id="PTHR30506:SF3">
    <property type="entry name" value="UPF0126 INNER MEMBRANE PROTEIN YADS-RELATED"/>
    <property type="match status" value="1"/>
</dbReference>
<evidence type="ECO:0000256" key="1">
    <source>
        <dbReference type="ARBA" id="ARBA00004651"/>
    </source>
</evidence>
<keyword evidence="5 7" id="KW-1133">Transmembrane helix</keyword>
<keyword evidence="4 7" id="KW-0812">Transmembrane</keyword>
<protein>
    <recommendedName>
        <fullName evidence="8">Glycine transporter domain-containing protein</fullName>
    </recommendedName>
</protein>
<evidence type="ECO:0000256" key="6">
    <source>
        <dbReference type="ARBA" id="ARBA00023136"/>
    </source>
</evidence>
<evidence type="ECO:0000259" key="8">
    <source>
        <dbReference type="Pfam" id="PF03458"/>
    </source>
</evidence>
<feature type="domain" description="Glycine transporter" evidence="8">
    <location>
        <begin position="97"/>
        <end position="171"/>
    </location>
</feature>
<name>A0A7Z7NAL1_9MYCO</name>
<feature type="domain" description="Glycine transporter" evidence="8">
    <location>
        <begin position="11"/>
        <end position="83"/>
    </location>
</feature>
<dbReference type="RefSeq" id="WP_186242941.1">
    <property type="nucleotide sequence ID" value="NZ_OCTY01000002.1"/>
</dbReference>
<keyword evidence="3" id="KW-1003">Cell membrane</keyword>
<feature type="transmembrane region" description="Helical" evidence="7">
    <location>
        <begin position="68"/>
        <end position="86"/>
    </location>
</feature>
<comment type="subcellular location">
    <subcellularLocation>
        <location evidence="1">Cell membrane</location>
        <topology evidence="1">Multi-pass membrane protein</topology>
    </subcellularLocation>
</comment>